<reference evidence="8 9" key="1">
    <citation type="journal article" date="2018" name="Sci. Rep.">
        <title>Comparative analysis of the Pocillopora damicornis genome highlights role of immune system in coral evolution.</title>
        <authorList>
            <person name="Cunning R."/>
            <person name="Bay R.A."/>
            <person name="Gillette P."/>
            <person name="Baker A.C."/>
            <person name="Traylor-Knowles N."/>
        </authorList>
    </citation>
    <scope>NUCLEOTIDE SEQUENCE [LARGE SCALE GENOMIC DNA]</scope>
    <source>
        <strain evidence="8">RSMAS</strain>
        <tissue evidence="8">Whole animal</tissue>
    </source>
</reference>
<comment type="caution">
    <text evidence="8">The sequence shown here is derived from an EMBL/GenBank/DDBJ whole genome shotgun (WGS) entry which is preliminary data.</text>
</comment>
<evidence type="ECO:0000259" key="6">
    <source>
        <dbReference type="PROSITE" id="PS50261"/>
    </source>
</evidence>
<dbReference type="OrthoDB" id="100006at2759"/>
<evidence type="ECO:0000256" key="2">
    <source>
        <dbReference type="ARBA" id="ARBA00022692"/>
    </source>
</evidence>
<dbReference type="SUPFAM" id="SSF81321">
    <property type="entry name" value="Family A G protein-coupled receptor-like"/>
    <property type="match status" value="1"/>
</dbReference>
<keyword evidence="9" id="KW-1185">Reference proteome</keyword>
<feature type="transmembrane region" description="Helical" evidence="5">
    <location>
        <begin position="132"/>
        <end position="152"/>
    </location>
</feature>
<dbReference type="InterPro" id="IPR022343">
    <property type="entry name" value="GCR1-cAMP_receptor"/>
</dbReference>
<proteinExistence type="predicted"/>
<feature type="domain" description="G-protein coupled receptors family 2 profile 2" evidence="6">
    <location>
        <begin position="24"/>
        <end position="290"/>
    </location>
</feature>
<dbReference type="GO" id="GO:0004930">
    <property type="term" value="F:G protein-coupled receptor activity"/>
    <property type="evidence" value="ECO:0007669"/>
    <property type="project" value="InterPro"/>
</dbReference>
<evidence type="ECO:0000256" key="5">
    <source>
        <dbReference type="SAM" id="Phobius"/>
    </source>
</evidence>
<dbReference type="InterPro" id="IPR017452">
    <property type="entry name" value="GPCR_Rhodpsn_7TM"/>
</dbReference>
<sequence length="364" mass="41684">MLVLLRHSRRPRRDCCISAAMEKNEILATITTILSLFGTLFIIVSFFLWKDIRTTSRRILVYISIADFLTCVATIAAITNFWLSRTENKEVCFVQSIIGTFSVLCSFFWTVSLALHLYISVCWKNSRLAERLLYLFHVFGWGIPAIIVTVAASTHKLGDNGNKVSAGWCWINIKLSWYEQIEWMLLAGKLWEIMAFCAIVVLYALVKRNMKKELHEKNRVFTESTVAQAQKAERKLICVPLLFVLLRVWGTIRFLLMISHHESPFWLLILQGIGDNAPGFANFLLFCFFTEKCFGKFRRCFQCCTPCFDSRSPTGVKRSNSLQATYDVDGTIGQPIIHQHSINRETDCLNGHLNTTVDYSSVNC</sequence>
<evidence type="ECO:0008006" key="10">
    <source>
        <dbReference type="Google" id="ProtNLM"/>
    </source>
</evidence>
<dbReference type="GO" id="GO:0007189">
    <property type="term" value="P:adenylate cyclase-activating G protein-coupled receptor signaling pathway"/>
    <property type="evidence" value="ECO:0007669"/>
    <property type="project" value="TreeGrafter"/>
</dbReference>
<feature type="domain" description="G-protein coupled receptors family 1 profile" evidence="7">
    <location>
        <begin position="38"/>
        <end position="245"/>
    </location>
</feature>
<feature type="transmembrane region" description="Helical" evidence="5">
    <location>
        <begin position="265"/>
        <end position="289"/>
    </location>
</feature>
<keyword evidence="2 5" id="KW-0812">Transmembrane</keyword>
<evidence type="ECO:0000259" key="7">
    <source>
        <dbReference type="PROSITE" id="PS50262"/>
    </source>
</evidence>
<dbReference type="Gene3D" id="1.20.1070.10">
    <property type="entry name" value="Rhodopsin 7-helix transmembrane proteins"/>
    <property type="match status" value="1"/>
</dbReference>
<dbReference type="Pfam" id="PF00002">
    <property type="entry name" value="7tm_2"/>
    <property type="match status" value="1"/>
</dbReference>
<accession>A0A3M6UMH7</accession>
<name>A0A3M6UMH7_POCDA</name>
<dbReference type="PRINTS" id="PR02001">
    <property type="entry name" value="GCR1CAMPR"/>
</dbReference>
<dbReference type="GO" id="GO:0007166">
    <property type="term" value="P:cell surface receptor signaling pathway"/>
    <property type="evidence" value="ECO:0007669"/>
    <property type="project" value="InterPro"/>
</dbReference>
<protein>
    <recommendedName>
        <fullName evidence="10">G-protein coupled receptors family 2 profile 2 domain-containing protein</fullName>
    </recommendedName>
</protein>
<dbReference type="GO" id="GO:0005886">
    <property type="term" value="C:plasma membrane"/>
    <property type="evidence" value="ECO:0007669"/>
    <property type="project" value="TreeGrafter"/>
</dbReference>
<organism evidence="8 9">
    <name type="scientific">Pocillopora damicornis</name>
    <name type="common">Cauliflower coral</name>
    <name type="synonym">Millepora damicornis</name>
    <dbReference type="NCBI Taxonomy" id="46731"/>
    <lineage>
        <taxon>Eukaryota</taxon>
        <taxon>Metazoa</taxon>
        <taxon>Cnidaria</taxon>
        <taxon>Anthozoa</taxon>
        <taxon>Hexacorallia</taxon>
        <taxon>Scleractinia</taxon>
        <taxon>Astrocoeniina</taxon>
        <taxon>Pocilloporidae</taxon>
        <taxon>Pocillopora</taxon>
    </lineage>
</organism>
<keyword evidence="4 5" id="KW-0472">Membrane</keyword>
<evidence type="ECO:0000256" key="3">
    <source>
        <dbReference type="ARBA" id="ARBA00022989"/>
    </source>
</evidence>
<dbReference type="PROSITE" id="PS50261">
    <property type="entry name" value="G_PROTEIN_RECEP_F2_4"/>
    <property type="match status" value="1"/>
</dbReference>
<dbReference type="PANTHER" id="PTHR23112:SF47">
    <property type="entry name" value="G-PROTEIN COUPLED RECEPTOR 157"/>
    <property type="match status" value="1"/>
</dbReference>
<feature type="transmembrane region" description="Helical" evidence="5">
    <location>
        <begin position="183"/>
        <end position="206"/>
    </location>
</feature>
<dbReference type="EMBL" id="RCHS01001178">
    <property type="protein sequence ID" value="RMX54840.1"/>
    <property type="molecule type" value="Genomic_DNA"/>
</dbReference>
<dbReference type="STRING" id="46731.A0A3M6UMH7"/>
<feature type="transmembrane region" description="Helical" evidence="5">
    <location>
        <begin position="95"/>
        <end position="120"/>
    </location>
</feature>
<feature type="transmembrane region" description="Helical" evidence="5">
    <location>
        <begin position="26"/>
        <end position="48"/>
    </location>
</feature>
<dbReference type="Proteomes" id="UP000275408">
    <property type="component" value="Unassembled WGS sequence"/>
</dbReference>
<evidence type="ECO:0000256" key="4">
    <source>
        <dbReference type="ARBA" id="ARBA00023136"/>
    </source>
</evidence>
<dbReference type="PANTHER" id="PTHR23112">
    <property type="entry name" value="G PROTEIN-COUPLED RECEPTOR 157-RELATED"/>
    <property type="match status" value="1"/>
</dbReference>
<dbReference type="AlphaFoldDB" id="A0A3M6UMH7"/>
<evidence type="ECO:0000313" key="8">
    <source>
        <dbReference type="EMBL" id="RMX54840.1"/>
    </source>
</evidence>
<feature type="transmembrane region" description="Helical" evidence="5">
    <location>
        <begin position="60"/>
        <end position="83"/>
    </location>
</feature>
<dbReference type="InterPro" id="IPR000832">
    <property type="entry name" value="GPCR_2_secretin-like"/>
</dbReference>
<keyword evidence="3 5" id="KW-1133">Transmembrane helix</keyword>
<gene>
    <name evidence="8" type="ORF">pdam_00011144</name>
</gene>
<comment type="subcellular location">
    <subcellularLocation>
        <location evidence="1">Membrane</location>
        <topology evidence="1">Multi-pass membrane protein</topology>
    </subcellularLocation>
</comment>
<feature type="transmembrane region" description="Helical" evidence="5">
    <location>
        <begin position="236"/>
        <end position="259"/>
    </location>
</feature>
<dbReference type="PROSITE" id="PS50262">
    <property type="entry name" value="G_PROTEIN_RECEP_F1_2"/>
    <property type="match status" value="1"/>
</dbReference>
<dbReference type="InterPro" id="IPR017981">
    <property type="entry name" value="GPCR_2-like_7TM"/>
</dbReference>
<evidence type="ECO:0000313" key="9">
    <source>
        <dbReference type="Proteomes" id="UP000275408"/>
    </source>
</evidence>
<evidence type="ECO:0000256" key="1">
    <source>
        <dbReference type="ARBA" id="ARBA00004141"/>
    </source>
</evidence>